<dbReference type="PANTHER" id="PTHR39323:SF1">
    <property type="entry name" value="BLR1149 PROTEIN"/>
    <property type="match status" value="1"/>
</dbReference>
<dbReference type="STRING" id="1641165.XM38_15025"/>
<gene>
    <name evidence="2" type="ORF">XM38_019220</name>
</gene>
<organism evidence="2 3">
    <name type="scientific">Halomicronema hongdechloris C2206</name>
    <dbReference type="NCBI Taxonomy" id="1641165"/>
    <lineage>
        <taxon>Bacteria</taxon>
        <taxon>Bacillati</taxon>
        <taxon>Cyanobacteriota</taxon>
        <taxon>Cyanophyceae</taxon>
        <taxon>Nodosilineales</taxon>
        <taxon>Nodosilineaceae</taxon>
        <taxon>Halomicronema</taxon>
    </lineage>
</organism>
<dbReference type="OrthoDB" id="9795838at2"/>
<accession>A0A1Z3HKZ5</accession>
<reference evidence="2 3" key="1">
    <citation type="journal article" date="2016" name="Biochim. Biophys. Acta">
        <title>Characterization of red-shifted phycobilisomes isolated from the chlorophyll f-containing cyanobacterium Halomicronema hongdechloris.</title>
        <authorList>
            <person name="Li Y."/>
            <person name="Lin Y."/>
            <person name="Garvey C.J."/>
            <person name="Birch D."/>
            <person name="Corkery R.W."/>
            <person name="Loughlin P.C."/>
            <person name="Scheer H."/>
            <person name="Willows R.D."/>
            <person name="Chen M."/>
        </authorList>
    </citation>
    <scope>NUCLEOTIDE SEQUENCE [LARGE SCALE GENOMIC DNA]</scope>
    <source>
        <strain evidence="2 3">C2206</strain>
    </source>
</reference>
<dbReference type="PANTHER" id="PTHR39323">
    <property type="entry name" value="BLR1149 PROTEIN"/>
    <property type="match status" value="1"/>
</dbReference>
<dbReference type="NCBIfam" id="TIGR04123">
    <property type="entry name" value="P_estr_lig_assc"/>
    <property type="match status" value="1"/>
</dbReference>
<dbReference type="PIRSF" id="PIRSF000887">
    <property type="entry name" value="Pesterase_MJ0037"/>
    <property type="match status" value="1"/>
</dbReference>
<dbReference type="SUPFAM" id="SSF56300">
    <property type="entry name" value="Metallo-dependent phosphatases"/>
    <property type="match status" value="1"/>
</dbReference>
<dbReference type="Gene3D" id="3.60.21.10">
    <property type="match status" value="1"/>
</dbReference>
<dbReference type="InterPro" id="IPR004843">
    <property type="entry name" value="Calcineurin-like_PHP"/>
</dbReference>
<feature type="domain" description="Calcineurin-like phosphoesterase" evidence="1">
    <location>
        <begin position="24"/>
        <end position="117"/>
    </location>
</feature>
<proteinExistence type="predicted"/>
<dbReference type="RefSeq" id="WP_080810591.1">
    <property type="nucleotide sequence ID" value="NZ_CP021983.2"/>
</dbReference>
<sequence>MQELVLGSVRLQLLPQRAVYIEAMRSLLVADVHLGKPETFQAHGVPVSSQINDATLARLQRLCQTWRPQQLWILGDLFHSQIGLVETVKEHWCRFLEEVAISVHLLLGNHDRPLKAAWEELSIHCWQELVQRDAVLLSHEPQPVMDADILVNICGHVHPRIRLQTTLDSLRLPCFHWQPSQRRLTLPSFGEFTGGYDIALSGDAVAYGVAEDQIIPFQGHCRRGS</sequence>
<dbReference type="AlphaFoldDB" id="A0A1Z3HKZ5"/>
<dbReference type="GO" id="GO:0016787">
    <property type="term" value="F:hydrolase activity"/>
    <property type="evidence" value="ECO:0007669"/>
    <property type="project" value="InterPro"/>
</dbReference>
<dbReference type="Proteomes" id="UP000191901">
    <property type="component" value="Chromosome"/>
</dbReference>
<name>A0A1Z3HKZ5_9CYAN</name>
<dbReference type="KEGG" id="hhg:XM38_019220"/>
<keyword evidence="3" id="KW-1185">Reference proteome</keyword>
<evidence type="ECO:0000259" key="1">
    <source>
        <dbReference type="Pfam" id="PF00149"/>
    </source>
</evidence>
<evidence type="ECO:0000313" key="3">
    <source>
        <dbReference type="Proteomes" id="UP000191901"/>
    </source>
</evidence>
<dbReference type="InterPro" id="IPR024173">
    <property type="entry name" value="Pesterase_MJ0037-like"/>
</dbReference>
<dbReference type="Pfam" id="PF00149">
    <property type="entry name" value="Metallophos"/>
    <property type="match status" value="1"/>
</dbReference>
<dbReference type="EMBL" id="CP021983">
    <property type="protein sequence ID" value="ASC70973.1"/>
    <property type="molecule type" value="Genomic_DNA"/>
</dbReference>
<dbReference type="InterPro" id="IPR026336">
    <property type="entry name" value="PdeM-like"/>
</dbReference>
<protein>
    <submittedName>
        <fullName evidence="2">Serine/threonine phosphatase</fullName>
    </submittedName>
</protein>
<evidence type="ECO:0000313" key="2">
    <source>
        <dbReference type="EMBL" id="ASC70973.1"/>
    </source>
</evidence>
<dbReference type="InterPro" id="IPR029052">
    <property type="entry name" value="Metallo-depent_PP-like"/>
</dbReference>